<keyword evidence="2" id="KW-0963">Cytoplasm</keyword>
<dbReference type="CDD" id="cd07962">
    <property type="entry name" value="Anticodon_Ia_Val"/>
    <property type="match status" value="1"/>
</dbReference>
<keyword evidence="3 10" id="KW-0436">Ligase</keyword>
<dbReference type="InterPro" id="IPR009008">
    <property type="entry name" value="Val/Leu/Ile-tRNA-synth_edit"/>
</dbReference>
<protein>
    <recommendedName>
        <fullName evidence="1 9">Valine--tRNA ligase</fullName>
        <ecNumber evidence="1 9">6.1.1.9</ecNumber>
    </recommendedName>
</protein>
<evidence type="ECO:0000256" key="9">
    <source>
        <dbReference type="NCBIfam" id="TIGR00422"/>
    </source>
</evidence>
<dbReference type="PRINTS" id="PR00986">
    <property type="entry name" value="TRNASYNTHVAL"/>
</dbReference>
<evidence type="ECO:0000313" key="13">
    <source>
        <dbReference type="EMBL" id="PIW97064.1"/>
    </source>
</evidence>
<evidence type="ECO:0000256" key="8">
    <source>
        <dbReference type="ARBA" id="ARBA00047552"/>
    </source>
</evidence>
<feature type="domain" description="Aminoacyl-tRNA synthetase class Ia" evidence="11">
    <location>
        <begin position="28"/>
        <end position="580"/>
    </location>
</feature>
<dbReference type="NCBIfam" id="NF004349">
    <property type="entry name" value="PRK05729.1"/>
    <property type="match status" value="1"/>
</dbReference>
<dbReference type="PANTHER" id="PTHR11946:SF93">
    <property type="entry name" value="VALINE--TRNA LIGASE, CHLOROPLASTIC_MITOCHONDRIAL 2"/>
    <property type="match status" value="1"/>
</dbReference>
<dbReference type="GO" id="GO:0005524">
    <property type="term" value="F:ATP binding"/>
    <property type="evidence" value="ECO:0007669"/>
    <property type="project" value="UniProtKB-KW"/>
</dbReference>
<dbReference type="PANTHER" id="PTHR11946">
    <property type="entry name" value="VALYL-TRNA SYNTHETASES"/>
    <property type="match status" value="1"/>
</dbReference>
<dbReference type="PROSITE" id="PS00178">
    <property type="entry name" value="AA_TRNA_LIGASE_I"/>
    <property type="match status" value="1"/>
</dbReference>
<keyword evidence="4 10" id="KW-0547">Nucleotide-binding</keyword>
<dbReference type="InterPro" id="IPR002300">
    <property type="entry name" value="aa-tRNA-synth_Ia"/>
</dbReference>
<keyword evidence="6 10" id="KW-0648">Protein biosynthesis</keyword>
<keyword evidence="7 10" id="KW-0030">Aminoacyl-tRNA synthetase</keyword>
<proteinExistence type="inferred from homology"/>
<evidence type="ECO:0000256" key="6">
    <source>
        <dbReference type="ARBA" id="ARBA00022917"/>
    </source>
</evidence>
<dbReference type="InterPro" id="IPR002303">
    <property type="entry name" value="Valyl-tRNA_ligase"/>
</dbReference>
<dbReference type="InterPro" id="IPR013155">
    <property type="entry name" value="M/V/L/I-tRNA-synth_anticd-bd"/>
</dbReference>
<evidence type="ECO:0000256" key="1">
    <source>
        <dbReference type="ARBA" id="ARBA00013169"/>
    </source>
</evidence>
<evidence type="ECO:0000313" key="14">
    <source>
        <dbReference type="Proteomes" id="UP000230837"/>
    </source>
</evidence>
<dbReference type="GO" id="GO:0004832">
    <property type="term" value="F:valine-tRNA ligase activity"/>
    <property type="evidence" value="ECO:0007669"/>
    <property type="project" value="UniProtKB-UniRule"/>
</dbReference>
<dbReference type="Proteomes" id="UP000230837">
    <property type="component" value="Unassembled WGS sequence"/>
</dbReference>
<evidence type="ECO:0000259" key="11">
    <source>
        <dbReference type="Pfam" id="PF00133"/>
    </source>
</evidence>
<evidence type="ECO:0000256" key="2">
    <source>
        <dbReference type="ARBA" id="ARBA00022490"/>
    </source>
</evidence>
<dbReference type="EMBL" id="PFHR01000088">
    <property type="protein sequence ID" value="PIW97064.1"/>
    <property type="molecule type" value="Genomic_DNA"/>
</dbReference>
<dbReference type="Gene3D" id="1.10.730.10">
    <property type="entry name" value="Isoleucyl-tRNA Synthetase, Domain 1"/>
    <property type="match status" value="1"/>
</dbReference>
<evidence type="ECO:0000256" key="4">
    <source>
        <dbReference type="ARBA" id="ARBA00022741"/>
    </source>
</evidence>
<organism evidence="13 14">
    <name type="scientific">Candidatus Kaiserbacteria bacterium CG_4_8_14_3_um_filter_38_9</name>
    <dbReference type="NCBI Taxonomy" id="1974599"/>
    <lineage>
        <taxon>Bacteria</taxon>
        <taxon>Candidatus Kaiseribacteriota</taxon>
    </lineage>
</organism>
<accession>A0A2M7IPB6</accession>
<dbReference type="GO" id="GO:0006438">
    <property type="term" value="P:valyl-tRNA aminoacylation"/>
    <property type="evidence" value="ECO:0007669"/>
    <property type="project" value="UniProtKB-UniRule"/>
</dbReference>
<dbReference type="GO" id="GO:0005829">
    <property type="term" value="C:cytosol"/>
    <property type="evidence" value="ECO:0007669"/>
    <property type="project" value="TreeGrafter"/>
</dbReference>
<keyword evidence="5 10" id="KW-0067">ATP-binding</keyword>
<evidence type="ECO:0000256" key="10">
    <source>
        <dbReference type="RuleBase" id="RU363035"/>
    </source>
</evidence>
<dbReference type="InterPro" id="IPR009080">
    <property type="entry name" value="tRNAsynth_Ia_anticodon-bd"/>
</dbReference>
<dbReference type="Pfam" id="PF00133">
    <property type="entry name" value="tRNA-synt_1"/>
    <property type="match status" value="1"/>
</dbReference>
<gene>
    <name evidence="13" type="ORF">COZ82_01610</name>
</gene>
<reference evidence="14" key="1">
    <citation type="submission" date="2017-09" db="EMBL/GenBank/DDBJ databases">
        <title>Depth-based differentiation of microbial function through sediment-hosted aquifers and enrichment of novel symbionts in the deep terrestrial subsurface.</title>
        <authorList>
            <person name="Probst A.J."/>
            <person name="Ladd B."/>
            <person name="Jarett J.K."/>
            <person name="Geller-Mcgrath D.E."/>
            <person name="Sieber C.M.K."/>
            <person name="Emerson J.B."/>
            <person name="Anantharaman K."/>
            <person name="Thomas B.C."/>
            <person name="Malmstrom R."/>
            <person name="Stieglmeier M."/>
            <person name="Klingl A."/>
            <person name="Woyke T."/>
            <person name="Ryan C.M."/>
            <person name="Banfield J.F."/>
        </authorList>
    </citation>
    <scope>NUCLEOTIDE SEQUENCE [LARGE SCALE GENOMIC DNA]</scope>
</reference>
<dbReference type="InterPro" id="IPR014729">
    <property type="entry name" value="Rossmann-like_a/b/a_fold"/>
</dbReference>
<dbReference type="EC" id="6.1.1.9" evidence="1 9"/>
<dbReference type="SUPFAM" id="SSF52374">
    <property type="entry name" value="Nucleotidylyl transferase"/>
    <property type="match status" value="1"/>
</dbReference>
<dbReference type="NCBIfam" id="TIGR00422">
    <property type="entry name" value="valS"/>
    <property type="match status" value="1"/>
</dbReference>
<evidence type="ECO:0000256" key="5">
    <source>
        <dbReference type="ARBA" id="ARBA00022840"/>
    </source>
</evidence>
<dbReference type="AlphaFoldDB" id="A0A2M7IPB6"/>
<dbReference type="SUPFAM" id="SSF50677">
    <property type="entry name" value="ValRS/IleRS/LeuRS editing domain"/>
    <property type="match status" value="1"/>
</dbReference>
<comment type="caution">
    <text evidence="13">The sequence shown here is derived from an EMBL/GenBank/DDBJ whole genome shotgun (WGS) entry which is preliminary data.</text>
</comment>
<evidence type="ECO:0000256" key="3">
    <source>
        <dbReference type="ARBA" id="ARBA00022598"/>
    </source>
</evidence>
<evidence type="ECO:0000256" key="7">
    <source>
        <dbReference type="ARBA" id="ARBA00023146"/>
    </source>
</evidence>
<dbReference type="InterPro" id="IPR033705">
    <property type="entry name" value="Anticodon_Ia_Val"/>
</dbReference>
<dbReference type="GO" id="GO:0002161">
    <property type="term" value="F:aminoacyl-tRNA deacylase activity"/>
    <property type="evidence" value="ECO:0007669"/>
    <property type="project" value="InterPro"/>
</dbReference>
<dbReference type="Pfam" id="PF08264">
    <property type="entry name" value="Anticodon_1"/>
    <property type="match status" value="1"/>
</dbReference>
<sequence length="732" mass="84123">MSNTQTKNEAGALEVFLKPYNPAEHENKIYKMWEESGFFNPDVCIKKEVTAPDAEIFSIVMPPPNANASLHAGHALFVTIEDIMIRYARMQGKRTLWFPGSDHAGFETQAVYEKHLQKEGRSRFDMTNEELRAEIWDFVQTNKAMMENQVRSLGASCDWTRELFTLDDRVIKIVYDTFAQLEKDELLYRGARTVNWCPKHQTSFSNLEVEHEDRVEPFYYFQYGPFVIGTARPETKFGDKYVVMHPDDVRYAEYKHGQQIELEWINGPIIATVIKDEAGDPEMGTGVMTITPWHSGVDFAIAKRHNLDYEQIIDWRGKLLPIAGEFAGQDIKTARELIVTKLKEKGLLVKIDENYQHAVPCCYKCGREIEPQIKDQWFVNMKPLAEEALKALDDKRFAFMTDRDERVFRHWLENIEDWPIARQIAWGIPIPAKLCIKCEHGMVDINNSITSCTKCGGDVVQDPDTFDTWFSSGQWPLATTNYPDSDDFKTYYPTSIMETGKDIIFFWVARMIMLGLYRTSKVPFKKIYLHGMVRDKHGKKMSKSKGNVIAPSEIQEKYGTDALRMGLIVNNVPGADMNLDPDKINAYKKFANKIWNIARFVLDATGDNNNKLTAENLTSSDAENIKNHLASAVTEITNDMNNNRFDLASEKIYHFIWDYFASTIIEESKPLLTGTDITVSSSRQRLLTEYLVASLKLLHPFMPYVSETILQELPKEMKDSEILMVAKWPAQK</sequence>
<comment type="catalytic activity">
    <reaction evidence="8">
        <text>tRNA(Val) + L-valine + ATP = L-valyl-tRNA(Val) + AMP + diphosphate</text>
        <dbReference type="Rhea" id="RHEA:10704"/>
        <dbReference type="Rhea" id="RHEA-COMP:9672"/>
        <dbReference type="Rhea" id="RHEA-COMP:9708"/>
        <dbReference type="ChEBI" id="CHEBI:30616"/>
        <dbReference type="ChEBI" id="CHEBI:33019"/>
        <dbReference type="ChEBI" id="CHEBI:57762"/>
        <dbReference type="ChEBI" id="CHEBI:78442"/>
        <dbReference type="ChEBI" id="CHEBI:78537"/>
        <dbReference type="ChEBI" id="CHEBI:456215"/>
        <dbReference type="EC" id="6.1.1.9"/>
    </reaction>
</comment>
<name>A0A2M7IPB6_9BACT</name>
<dbReference type="Gene3D" id="3.40.50.620">
    <property type="entry name" value="HUPs"/>
    <property type="match status" value="2"/>
</dbReference>
<feature type="domain" description="Methionyl/Valyl/Leucyl/Isoleucyl-tRNA synthetase anticodon-binding" evidence="12">
    <location>
        <begin position="625"/>
        <end position="730"/>
    </location>
</feature>
<evidence type="ECO:0000259" key="12">
    <source>
        <dbReference type="Pfam" id="PF08264"/>
    </source>
</evidence>
<comment type="similarity">
    <text evidence="10">Belongs to the class-I aminoacyl-tRNA synthetase family.</text>
</comment>
<dbReference type="SUPFAM" id="SSF47323">
    <property type="entry name" value="Anticodon-binding domain of a subclass of class I aminoacyl-tRNA synthetases"/>
    <property type="match status" value="1"/>
</dbReference>
<dbReference type="InterPro" id="IPR001412">
    <property type="entry name" value="aa-tRNA-synth_I_CS"/>
</dbReference>